<dbReference type="RefSeq" id="WP_377139209.1">
    <property type="nucleotide sequence ID" value="NZ_JBHSFI010000007.1"/>
</dbReference>
<dbReference type="InterPro" id="IPR029058">
    <property type="entry name" value="AB_hydrolase_fold"/>
</dbReference>
<reference evidence="4" key="1">
    <citation type="journal article" date="2019" name="Int. J. Syst. Evol. Microbiol.">
        <title>The Global Catalogue of Microorganisms (GCM) 10K type strain sequencing project: providing services to taxonomists for standard genome sequencing and annotation.</title>
        <authorList>
            <consortium name="The Broad Institute Genomics Platform"/>
            <consortium name="The Broad Institute Genome Sequencing Center for Infectious Disease"/>
            <person name="Wu L."/>
            <person name="Ma J."/>
        </authorList>
    </citation>
    <scope>NUCLEOTIDE SEQUENCE [LARGE SCALE GENOMIC DNA]</scope>
    <source>
        <strain evidence="4">CCUG 42722</strain>
    </source>
</reference>
<evidence type="ECO:0000313" key="3">
    <source>
        <dbReference type="EMBL" id="MFC4630850.1"/>
    </source>
</evidence>
<evidence type="ECO:0000256" key="1">
    <source>
        <dbReference type="ARBA" id="ARBA00022801"/>
    </source>
</evidence>
<comment type="caution">
    <text evidence="3">The sequence shown here is derived from an EMBL/GenBank/DDBJ whole genome shotgun (WGS) entry which is preliminary data.</text>
</comment>
<accession>A0ABV9HNA7</accession>
<evidence type="ECO:0000313" key="4">
    <source>
        <dbReference type="Proteomes" id="UP001596011"/>
    </source>
</evidence>
<feature type="domain" description="Alpha/beta hydrolase fold-3" evidence="2">
    <location>
        <begin position="74"/>
        <end position="281"/>
    </location>
</feature>
<evidence type="ECO:0000259" key="2">
    <source>
        <dbReference type="Pfam" id="PF07859"/>
    </source>
</evidence>
<dbReference type="EMBL" id="JBHSFI010000007">
    <property type="protein sequence ID" value="MFC4630850.1"/>
    <property type="molecule type" value="Genomic_DNA"/>
</dbReference>
<dbReference type="InterPro" id="IPR050300">
    <property type="entry name" value="GDXG_lipolytic_enzyme"/>
</dbReference>
<dbReference type="Pfam" id="PF07859">
    <property type="entry name" value="Abhydrolase_3"/>
    <property type="match status" value="1"/>
</dbReference>
<dbReference type="InterPro" id="IPR013094">
    <property type="entry name" value="AB_hydrolase_3"/>
</dbReference>
<dbReference type="SUPFAM" id="SSF53474">
    <property type="entry name" value="alpha/beta-Hydrolases"/>
    <property type="match status" value="1"/>
</dbReference>
<sequence>MKLSEVNPELRRAYWFMRTTPASSPALLRLLQRLPLQIPDGRAPAGMTLEKVRFGNAGGVRVYTPAGGGSGAALLWIHGGGFVMGSAAQDDRACFATAQELGVVVVSAEYRLAPEHPFPLPLDDCLDAWDWLQENAAAHGIDPERVAVGGQSAGGGLAAALVQRIHDERGTQPVAQWLFCPMLDDRTAANRELDAVRHILWNNRSNRTGWSAYLGTAGASEVPDHAVPSRRPDLTGLPPAWIGTGDIDLFHDENKAYAERLTADGVPTTFDVVPGGPHAFESLGAEAEVSVAYLGRAHRWLRERLG</sequence>
<dbReference type="Proteomes" id="UP001596011">
    <property type="component" value="Unassembled WGS sequence"/>
</dbReference>
<dbReference type="GO" id="GO:0016787">
    <property type="term" value="F:hydrolase activity"/>
    <property type="evidence" value="ECO:0007669"/>
    <property type="project" value="UniProtKB-KW"/>
</dbReference>
<keyword evidence="4" id="KW-1185">Reference proteome</keyword>
<proteinExistence type="predicted"/>
<organism evidence="3 4">
    <name type="scientific">Promicromonospora alba</name>
    <dbReference type="NCBI Taxonomy" id="1616110"/>
    <lineage>
        <taxon>Bacteria</taxon>
        <taxon>Bacillati</taxon>
        <taxon>Actinomycetota</taxon>
        <taxon>Actinomycetes</taxon>
        <taxon>Micrococcales</taxon>
        <taxon>Promicromonosporaceae</taxon>
        <taxon>Promicromonospora</taxon>
    </lineage>
</organism>
<gene>
    <name evidence="3" type="ORF">ACFO6V_21570</name>
</gene>
<name>A0ABV9HNA7_9MICO</name>
<keyword evidence="1 3" id="KW-0378">Hydrolase</keyword>
<protein>
    <submittedName>
        <fullName evidence="3">Alpha/beta hydrolase</fullName>
    </submittedName>
</protein>
<dbReference type="Gene3D" id="3.40.50.1820">
    <property type="entry name" value="alpha/beta hydrolase"/>
    <property type="match status" value="1"/>
</dbReference>
<dbReference type="PANTHER" id="PTHR48081:SF8">
    <property type="entry name" value="ALPHA_BETA HYDROLASE FOLD-3 DOMAIN-CONTAINING PROTEIN-RELATED"/>
    <property type="match status" value="1"/>
</dbReference>
<dbReference type="PANTHER" id="PTHR48081">
    <property type="entry name" value="AB HYDROLASE SUPERFAMILY PROTEIN C4A8.06C"/>
    <property type="match status" value="1"/>
</dbReference>